<dbReference type="RefSeq" id="WP_007272272.1">
    <property type="nucleotide sequence ID" value="NZ_AOCK01000009.1"/>
</dbReference>
<dbReference type="InterPro" id="IPR006140">
    <property type="entry name" value="D-isomer_DH_NAD-bd"/>
</dbReference>
<feature type="domain" description="D-isomer specific 2-hydroxyacid dehydrogenase NAD-binding" evidence="6">
    <location>
        <begin position="120"/>
        <end position="291"/>
    </location>
</feature>
<dbReference type="SUPFAM" id="SSF51735">
    <property type="entry name" value="NAD(P)-binding Rossmann-fold domains"/>
    <property type="match status" value="1"/>
</dbReference>
<dbReference type="Pfam" id="PF02826">
    <property type="entry name" value="2-Hacid_dh_C"/>
    <property type="match status" value="1"/>
</dbReference>
<evidence type="ECO:0000256" key="3">
    <source>
        <dbReference type="ARBA" id="ARBA00023027"/>
    </source>
</evidence>
<accession>M7MS08</accession>
<dbReference type="InterPro" id="IPR050857">
    <property type="entry name" value="D-2-hydroxyacid_DH"/>
</dbReference>
<dbReference type="EMBL" id="AOCK01000009">
    <property type="protein sequence ID" value="EMQ97725.1"/>
    <property type="molecule type" value="Genomic_DNA"/>
</dbReference>
<comment type="similarity">
    <text evidence="1 4">Belongs to the D-isomer specific 2-hydroxyacid dehydrogenase family.</text>
</comment>
<protein>
    <submittedName>
        <fullName evidence="7">D-3-phosphoglycerate dehydrogenase</fullName>
    </submittedName>
</protein>
<dbReference type="Pfam" id="PF00389">
    <property type="entry name" value="2-Hacid_dh"/>
    <property type="match status" value="1"/>
</dbReference>
<dbReference type="SUPFAM" id="SSF52283">
    <property type="entry name" value="Formate/glycerate dehydrogenase catalytic domain-like"/>
    <property type="match status" value="1"/>
</dbReference>
<dbReference type="Proteomes" id="UP000012015">
    <property type="component" value="Unassembled WGS sequence"/>
</dbReference>
<keyword evidence="3" id="KW-0520">NAD</keyword>
<dbReference type="PATRIC" id="fig|1276920.7.peg.3108"/>
<comment type="caution">
    <text evidence="7">The sequence shown here is derived from an EMBL/GenBank/DDBJ whole genome shotgun (WGS) entry which is preliminary data.</text>
</comment>
<dbReference type="GO" id="GO:0016616">
    <property type="term" value="F:oxidoreductase activity, acting on the CH-OH group of donors, NAD or NADP as acceptor"/>
    <property type="evidence" value="ECO:0007669"/>
    <property type="project" value="InterPro"/>
</dbReference>
<dbReference type="InterPro" id="IPR006139">
    <property type="entry name" value="D-isomer_2_OHA_DH_cat_dom"/>
</dbReference>
<evidence type="ECO:0000313" key="8">
    <source>
        <dbReference type="Proteomes" id="UP000012015"/>
    </source>
</evidence>
<evidence type="ECO:0000256" key="4">
    <source>
        <dbReference type="RuleBase" id="RU003719"/>
    </source>
</evidence>
<dbReference type="PANTHER" id="PTHR42789">
    <property type="entry name" value="D-ISOMER SPECIFIC 2-HYDROXYACID DEHYDROGENASE FAMILY PROTEIN (AFU_ORTHOLOGUE AFUA_6G10090)"/>
    <property type="match status" value="1"/>
</dbReference>
<dbReference type="GO" id="GO:0051287">
    <property type="term" value="F:NAD binding"/>
    <property type="evidence" value="ECO:0007669"/>
    <property type="project" value="InterPro"/>
</dbReference>
<keyword evidence="8" id="KW-1185">Reference proteome</keyword>
<evidence type="ECO:0000259" key="5">
    <source>
        <dbReference type="Pfam" id="PF00389"/>
    </source>
</evidence>
<dbReference type="PANTHER" id="PTHR42789:SF1">
    <property type="entry name" value="D-ISOMER SPECIFIC 2-HYDROXYACID DEHYDROGENASE FAMILY PROTEIN (AFU_ORTHOLOGUE AFUA_6G10090)"/>
    <property type="match status" value="1"/>
</dbReference>
<organism evidence="7 8">
    <name type="scientific">Paeniglutamicibacter gangotriensis Lz1y</name>
    <dbReference type="NCBI Taxonomy" id="1276920"/>
    <lineage>
        <taxon>Bacteria</taxon>
        <taxon>Bacillati</taxon>
        <taxon>Actinomycetota</taxon>
        <taxon>Actinomycetes</taxon>
        <taxon>Micrococcales</taxon>
        <taxon>Micrococcaceae</taxon>
        <taxon>Paeniglutamicibacter</taxon>
    </lineage>
</organism>
<feature type="domain" description="D-isomer specific 2-hydroxyacid dehydrogenase catalytic" evidence="5">
    <location>
        <begin position="39"/>
        <end position="317"/>
    </location>
</feature>
<evidence type="ECO:0000313" key="7">
    <source>
        <dbReference type="EMBL" id="EMQ97725.1"/>
    </source>
</evidence>
<name>M7MS08_9MICC</name>
<keyword evidence="2 4" id="KW-0560">Oxidoreductase</keyword>
<evidence type="ECO:0000259" key="6">
    <source>
        <dbReference type="Pfam" id="PF02826"/>
    </source>
</evidence>
<dbReference type="InterPro" id="IPR036291">
    <property type="entry name" value="NAD(P)-bd_dom_sf"/>
</dbReference>
<dbReference type="Gene3D" id="3.40.50.720">
    <property type="entry name" value="NAD(P)-binding Rossmann-like Domain"/>
    <property type="match status" value="2"/>
</dbReference>
<dbReference type="AlphaFoldDB" id="M7MS08"/>
<sequence length="323" mass="34870">MSTSHEKPHIVYVDANASSLTQFRSLGLLERLGSIGVLTVHNGTPESAADYVSVVGSAQVVIVGGTLPDEVLSSAPRLALVAYVGQGASNFINLRLAQDRGIHVANTPEYGNSAVAEHVIALLFSVARRTPQGDRHVRAGLWRPFPSGMEISGKTAGLIGYGGIGSHVAKLLGALGMKVLAWNRTPVIDEDSNVEFSSLPEIFERSDMVSLHLALNEQTHGFITGELLDRLRPGAMVINTARSELIEKFALEDRLEKGLLSAGLDVFGQEPPERNDRLLSLENVVLTPHQGYNTPQAFSAMATMVVENIENFLQGKDFHRTSL</sequence>
<dbReference type="eggNOG" id="COG0111">
    <property type="taxonomic scope" value="Bacteria"/>
</dbReference>
<proteinExistence type="inferred from homology"/>
<evidence type="ECO:0000256" key="1">
    <source>
        <dbReference type="ARBA" id="ARBA00005854"/>
    </source>
</evidence>
<reference evidence="7 8" key="1">
    <citation type="journal article" date="2013" name="Genome Announc.">
        <title>Draft Genome Sequence of Arthrobacter gangotriensis Strain Lz1yT, Isolated from a Penguin Rookery Soil Sample Collected in Antarctica, near the Indian Station Dakshin Gangotri.</title>
        <authorList>
            <person name="Shivaji S."/>
            <person name="Ara S."/>
            <person name="Bandi S."/>
            <person name="Singh A."/>
            <person name="Kumar Pinnaka A."/>
        </authorList>
    </citation>
    <scope>NUCLEOTIDE SEQUENCE [LARGE SCALE GENOMIC DNA]</scope>
    <source>
        <strain evidence="7 8">Lz1y</strain>
    </source>
</reference>
<evidence type="ECO:0000256" key="2">
    <source>
        <dbReference type="ARBA" id="ARBA00023002"/>
    </source>
</evidence>
<gene>
    <name evidence="7" type="primary">serA_2</name>
    <name evidence="7" type="ORF">ADIAG_03105</name>
</gene>
<dbReference type="STRING" id="1276920.ADIAG_03105"/>